<evidence type="ECO:0000313" key="2">
    <source>
        <dbReference type="EMBL" id="KAE8976567.1"/>
    </source>
</evidence>
<proteinExistence type="predicted"/>
<accession>A0A6A3I4E8</accession>
<feature type="region of interest" description="Disordered" evidence="1">
    <location>
        <begin position="38"/>
        <end position="62"/>
    </location>
</feature>
<sequence>MADWLANVAMDNKKSVMITFRVDGSRQEMEKGLETRMEGDMRHWEEKNTKDATATEGQQREA</sequence>
<protein>
    <submittedName>
        <fullName evidence="2">Uncharacterized protein</fullName>
    </submittedName>
</protein>
<evidence type="ECO:0000256" key="1">
    <source>
        <dbReference type="SAM" id="MobiDB-lite"/>
    </source>
</evidence>
<keyword evidence="4" id="KW-1185">Reference proteome</keyword>
<name>A0A6A3I4E8_9STRA</name>
<dbReference type="Proteomes" id="UP000435112">
    <property type="component" value="Unassembled WGS sequence"/>
</dbReference>
<dbReference type="EMBL" id="QXFT01003020">
    <property type="protein sequence ID" value="KAE9290264.1"/>
    <property type="molecule type" value="Genomic_DNA"/>
</dbReference>
<evidence type="ECO:0000313" key="3">
    <source>
        <dbReference type="EMBL" id="KAE9290264.1"/>
    </source>
</evidence>
<reference evidence="2 5" key="1">
    <citation type="submission" date="2018-09" db="EMBL/GenBank/DDBJ databases">
        <title>Genomic investigation of the strawberry pathogen Phytophthora fragariae indicates pathogenicity is determined by transcriptional variation in three key races.</title>
        <authorList>
            <person name="Adams T.M."/>
            <person name="Armitage A.D."/>
            <person name="Sobczyk M.K."/>
            <person name="Bates H.J."/>
            <person name="Dunwell J.M."/>
            <person name="Nellist C.F."/>
            <person name="Harrison R.J."/>
        </authorList>
    </citation>
    <scope>NUCLEOTIDE SEQUENCE [LARGE SCALE GENOMIC DNA]</scope>
    <source>
        <strain evidence="2 5">SCRP324</strain>
        <strain evidence="3 4">SCRP333</strain>
    </source>
</reference>
<comment type="caution">
    <text evidence="2">The sequence shown here is derived from an EMBL/GenBank/DDBJ whole genome shotgun (WGS) entry which is preliminary data.</text>
</comment>
<evidence type="ECO:0000313" key="5">
    <source>
        <dbReference type="Proteomes" id="UP000435112"/>
    </source>
</evidence>
<organism evidence="2 5">
    <name type="scientific">Phytophthora rubi</name>
    <dbReference type="NCBI Taxonomy" id="129364"/>
    <lineage>
        <taxon>Eukaryota</taxon>
        <taxon>Sar</taxon>
        <taxon>Stramenopiles</taxon>
        <taxon>Oomycota</taxon>
        <taxon>Peronosporomycetes</taxon>
        <taxon>Peronosporales</taxon>
        <taxon>Peronosporaceae</taxon>
        <taxon>Phytophthora</taxon>
    </lineage>
</organism>
<dbReference type="EMBL" id="QXFU01003298">
    <property type="protein sequence ID" value="KAE8976567.1"/>
    <property type="molecule type" value="Genomic_DNA"/>
</dbReference>
<dbReference type="AlphaFoldDB" id="A0A6A3I4E8"/>
<evidence type="ECO:0000313" key="4">
    <source>
        <dbReference type="Proteomes" id="UP000434957"/>
    </source>
</evidence>
<dbReference type="Proteomes" id="UP000434957">
    <property type="component" value="Unassembled WGS sequence"/>
</dbReference>
<dbReference type="OrthoDB" id="165880at2759"/>
<feature type="compositionally biased region" description="Polar residues" evidence="1">
    <location>
        <begin position="51"/>
        <end position="62"/>
    </location>
</feature>
<feature type="compositionally biased region" description="Basic and acidic residues" evidence="1">
    <location>
        <begin position="38"/>
        <end position="50"/>
    </location>
</feature>
<gene>
    <name evidence="2" type="ORF">PR002_g25278</name>
    <name evidence="3" type="ORF">PR003_g25340</name>
</gene>